<sequence>MFLKPAISLFTQLILACALLTLLFTAVIFGFKSLLTQFRSALKLAISVVNAVFTVVKSDLIGEEPVVTAVITLEALFKIFVSRYCLEVARLLVIKARLSLTLTVRVLMEFVRDVTFARMRLSSSVVFLARFESASEKLETSFVSKQFQLAAS</sequence>
<comment type="caution">
    <text evidence="2">The sequence shown here is derived from an EMBL/GenBank/DDBJ whole genome shotgun (WGS) entry which is preliminary data.</text>
</comment>
<dbReference type="Proteomes" id="UP001642409">
    <property type="component" value="Unassembled WGS sequence"/>
</dbReference>
<reference evidence="2 3" key="1">
    <citation type="submission" date="2024-07" db="EMBL/GenBank/DDBJ databases">
        <authorList>
            <person name="Akdeniz Z."/>
        </authorList>
    </citation>
    <scope>NUCLEOTIDE SEQUENCE [LARGE SCALE GENOMIC DNA]</scope>
</reference>
<keyword evidence="3" id="KW-1185">Reference proteome</keyword>
<name>A0ABP1HLJ6_9EUKA</name>
<dbReference type="EMBL" id="CAXDID020000036">
    <property type="protein sequence ID" value="CAL5997133.1"/>
    <property type="molecule type" value="Genomic_DNA"/>
</dbReference>
<organism evidence="2 3">
    <name type="scientific">Hexamita inflata</name>
    <dbReference type="NCBI Taxonomy" id="28002"/>
    <lineage>
        <taxon>Eukaryota</taxon>
        <taxon>Metamonada</taxon>
        <taxon>Diplomonadida</taxon>
        <taxon>Hexamitidae</taxon>
        <taxon>Hexamitinae</taxon>
        <taxon>Hexamita</taxon>
    </lineage>
</organism>
<dbReference type="PROSITE" id="PS51257">
    <property type="entry name" value="PROKAR_LIPOPROTEIN"/>
    <property type="match status" value="1"/>
</dbReference>
<evidence type="ECO:0000256" key="1">
    <source>
        <dbReference type="SAM" id="Phobius"/>
    </source>
</evidence>
<feature type="transmembrane region" description="Helical" evidence="1">
    <location>
        <begin position="6"/>
        <end position="29"/>
    </location>
</feature>
<keyword evidence="1" id="KW-0812">Transmembrane</keyword>
<keyword evidence="1" id="KW-0472">Membrane</keyword>
<evidence type="ECO:0000313" key="2">
    <source>
        <dbReference type="EMBL" id="CAL5997133.1"/>
    </source>
</evidence>
<accession>A0ABP1HLJ6</accession>
<proteinExistence type="predicted"/>
<gene>
    <name evidence="2" type="ORF">HINF_LOCUS15095</name>
</gene>
<keyword evidence="1" id="KW-1133">Transmembrane helix</keyword>
<evidence type="ECO:0000313" key="3">
    <source>
        <dbReference type="Proteomes" id="UP001642409"/>
    </source>
</evidence>
<protein>
    <submittedName>
        <fullName evidence="2">Hypothetical_protein</fullName>
    </submittedName>
</protein>